<evidence type="ECO:0000256" key="4">
    <source>
        <dbReference type="ARBA" id="ARBA00022670"/>
    </source>
</evidence>
<gene>
    <name evidence="14" type="ORF">SAMN05428946_1577</name>
</gene>
<organism evidence="14 15">
    <name type="scientific">Edaphobacillus lindanitolerans</name>
    <dbReference type="NCBI Taxonomy" id="550447"/>
    <lineage>
        <taxon>Bacteria</taxon>
        <taxon>Bacillati</taxon>
        <taxon>Bacillota</taxon>
        <taxon>Bacilli</taxon>
        <taxon>Bacillales</taxon>
        <taxon>Bacillaceae</taxon>
        <taxon>Edaphobacillus</taxon>
    </lineage>
</organism>
<evidence type="ECO:0000256" key="9">
    <source>
        <dbReference type="ARBA" id="ARBA00022989"/>
    </source>
</evidence>
<dbReference type="EMBL" id="FTPL01000002">
    <property type="protein sequence ID" value="SIT83074.1"/>
    <property type="molecule type" value="Genomic_DNA"/>
</dbReference>
<evidence type="ECO:0000256" key="5">
    <source>
        <dbReference type="ARBA" id="ARBA00022692"/>
    </source>
</evidence>
<evidence type="ECO:0000259" key="13">
    <source>
        <dbReference type="Pfam" id="PF02163"/>
    </source>
</evidence>
<dbReference type="GO" id="GO:0006508">
    <property type="term" value="P:proteolysis"/>
    <property type="evidence" value="ECO:0007669"/>
    <property type="project" value="UniProtKB-KW"/>
</dbReference>
<dbReference type="InterPro" id="IPR008915">
    <property type="entry name" value="Peptidase_M50"/>
</dbReference>
<keyword evidence="8" id="KW-0862">Zinc</keyword>
<evidence type="ECO:0000256" key="2">
    <source>
        <dbReference type="ARBA" id="ARBA00004141"/>
    </source>
</evidence>
<evidence type="ECO:0000256" key="1">
    <source>
        <dbReference type="ARBA" id="ARBA00001947"/>
    </source>
</evidence>
<evidence type="ECO:0000313" key="14">
    <source>
        <dbReference type="EMBL" id="SIT83074.1"/>
    </source>
</evidence>
<keyword evidence="7" id="KW-0378">Hydrolase</keyword>
<comment type="cofactor">
    <cofactor evidence="1">
        <name>Zn(2+)</name>
        <dbReference type="ChEBI" id="CHEBI:29105"/>
    </cofactor>
</comment>
<evidence type="ECO:0000256" key="3">
    <source>
        <dbReference type="ARBA" id="ARBA00007931"/>
    </source>
</evidence>
<keyword evidence="5 12" id="KW-0812">Transmembrane</keyword>
<keyword evidence="9 12" id="KW-1133">Transmembrane helix</keyword>
<dbReference type="SUPFAM" id="SSF140990">
    <property type="entry name" value="FtsH protease domain-like"/>
    <property type="match status" value="1"/>
</dbReference>
<evidence type="ECO:0000256" key="11">
    <source>
        <dbReference type="ARBA" id="ARBA00023136"/>
    </source>
</evidence>
<keyword evidence="10" id="KW-0482">Metalloprotease</keyword>
<keyword evidence="4" id="KW-0645">Protease</keyword>
<accession>A0A1U7PJX7</accession>
<dbReference type="GO" id="GO:0046872">
    <property type="term" value="F:metal ion binding"/>
    <property type="evidence" value="ECO:0007669"/>
    <property type="project" value="UniProtKB-KW"/>
</dbReference>
<feature type="transmembrane region" description="Helical" evidence="12">
    <location>
        <begin position="193"/>
        <end position="214"/>
    </location>
</feature>
<feature type="domain" description="Peptidase M50" evidence="13">
    <location>
        <begin position="67"/>
        <end position="135"/>
    </location>
</feature>
<proteinExistence type="inferred from homology"/>
<name>A0A1U7PJX7_9BACI</name>
<keyword evidence="6" id="KW-0479">Metal-binding</keyword>
<reference evidence="15" key="1">
    <citation type="submission" date="2017-01" db="EMBL/GenBank/DDBJ databases">
        <authorList>
            <person name="Varghese N."/>
            <person name="Submissions S."/>
        </authorList>
    </citation>
    <scope>NUCLEOTIDE SEQUENCE [LARGE SCALE GENOMIC DNA]</scope>
    <source>
        <strain evidence="15">MNA4</strain>
    </source>
</reference>
<comment type="similarity">
    <text evidence="3">Belongs to the peptidase M50B family.</text>
</comment>
<dbReference type="GO" id="GO:0016020">
    <property type="term" value="C:membrane"/>
    <property type="evidence" value="ECO:0007669"/>
    <property type="project" value="UniProtKB-SubCell"/>
</dbReference>
<dbReference type="PANTHER" id="PTHR39188">
    <property type="entry name" value="MEMBRANE-ASSOCIATED ZINC METALLOPROTEASE M50B"/>
    <property type="match status" value="1"/>
</dbReference>
<evidence type="ECO:0000313" key="15">
    <source>
        <dbReference type="Proteomes" id="UP000187550"/>
    </source>
</evidence>
<dbReference type="GO" id="GO:0004176">
    <property type="term" value="F:ATP-dependent peptidase activity"/>
    <property type="evidence" value="ECO:0007669"/>
    <property type="project" value="InterPro"/>
</dbReference>
<feature type="transmembrane region" description="Helical" evidence="12">
    <location>
        <begin position="143"/>
        <end position="161"/>
    </location>
</feature>
<keyword evidence="11 12" id="KW-0472">Membrane</keyword>
<dbReference type="Proteomes" id="UP000187550">
    <property type="component" value="Unassembled WGS sequence"/>
</dbReference>
<evidence type="ECO:0000256" key="8">
    <source>
        <dbReference type="ARBA" id="ARBA00022833"/>
    </source>
</evidence>
<evidence type="ECO:0000256" key="12">
    <source>
        <dbReference type="SAM" id="Phobius"/>
    </source>
</evidence>
<dbReference type="RefSeq" id="WP_084186611.1">
    <property type="nucleotide sequence ID" value="NZ_FTPL01000002.1"/>
</dbReference>
<evidence type="ECO:0000256" key="6">
    <source>
        <dbReference type="ARBA" id="ARBA00022723"/>
    </source>
</evidence>
<feature type="transmembrane region" description="Helical" evidence="12">
    <location>
        <begin position="117"/>
        <end position="137"/>
    </location>
</feature>
<dbReference type="STRING" id="550447.SAMN05428946_1577"/>
<protein>
    <submittedName>
        <fullName evidence="14">Stage IV sporulation protein FB</fullName>
    </submittedName>
</protein>
<comment type="subcellular location">
    <subcellularLocation>
        <location evidence="2">Membrane</location>
        <topology evidence="2">Multi-pass membrane protein</topology>
    </subcellularLocation>
</comment>
<evidence type="ECO:0000256" key="10">
    <source>
        <dbReference type="ARBA" id="ARBA00023049"/>
    </source>
</evidence>
<evidence type="ECO:0000256" key="7">
    <source>
        <dbReference type="ARBA" id="ARBA00022801"/>
    </source>
</evidence>
<sequence>MAVAAAKRRRGELSSAGTISASRASAESGGKRPFWRIRDRSLHIRLHPVMIPFLLAIIATGNVSVYAVILGSLLVHEAGHLIAARLTGTRVQRCTITPYGGEIDIPLFSRLPQKDRLFIVAGGPVATGILLLLAIGFPVPGQPLIISVQLVLLLLNLLPVLPLDGGRALAILLPGIRYSLILSSMVFSAAAGAAALFHLPGAAPYVFLSFFLFFQNVRHWRLRKYEQAVERLHGKY</sequence>
<dbReference type="PANTHER" id="PTHR39188:SF3">
    <property type="entry name" value="STAGE IV SPORULATION PROTEIN FB"/>
    <property type="match status" value="1"/>
</dbReference>
<dbReference type="GO" id="GO:0004222">
    <property type="term" value="F:metalloendopeptidase activity"/>
    <property type="evidence" value="ECO:0007669"/>
    <property type="project" value="InterPro"/>
</dbReference>
<dbReference type="GO" id="GO:0005524">
    <property type="term" value="F:ATP binding"/>
    <property type="evidence" value="ECO:0007669"/>
    <property type="project" value="InterPro"/>
</dbReference>
<dbReference type="Pfam" id="PF02163">
    <property type="entry name" value="Peptidase_M50"/>
    <property type="match status" value="1"/>
</dbReference>
<dbReference type="OrthoDB" id="166377at2"/>
<dbReference type="AlphaFoldDB" id="A0A1U7PJX7"/>
<feature type="transmembrane region" description="Helical" evidence="12">
    <location>
        <begin position="50"/>
        <end position="75"/>
    </location>
</feature>
<dbReference type="InterPro" id="IPR037219">
    <property type="entry name" value="Peptidase_M41-like"/>
</dbReference>
<keyword evidence="15" id="KW-1185">Reference proteome</keyword>